<dbReference type="SUPFAM" id="SSF47370">
    <property type="entry name" value="Bromodomain"/>
    <property type="match status" value="1"/>
</dbReference>
<dbReference type="Gene3D" id="2.60.120.330">
    <property type="entry name" value="B-lactam Antibiotic, Isopenicillin N Synthase, Chain"/>
    <property type="match status" value="1"/>
</dbReference>
<evidence type="ECO:0000256" key="6">
    <source>
        <dbReference type="ARBA" id="ARBA00023117"/>
    </source>
</evidence>
<evidence type="ECO:0000256" key="2">
    <source>
        <dbReference type="ARBA" id="ARBA00022723"/>
    </source>
</evidence>
<gene>
    <name evidence="12" type="ORF">KY290_015972</name>
</gene>
<keyword evidence="5" id="KW-0408">Iron</keyword>
<evidence type="ECO:0000256" key="5">
    <source>
        <dbReference type="ARBA" id="ARBA00023004"/>
    </source>
</evidence>
<comment type="caution">
    <text evidence="12">The sequence shown here is derived from an EMBL/GenBank/DDBJ whole genome shotgun (WGS) entry which is preliminary data.</text>
</comment>
<organism evidence="12 13">
    <name type="scientific">Solanum tuberosum</name>
    <name type="common">Potato</name>
    <dbReference type="NCBI Taxonomy" id="4113"/>
    <lineage>
        <taxon>Eukaryota</taxon>
        <taxon>Viridiplantae</taxon>
        <taxon>Streptophyta</taxon>
        <taxon>Embryophyta</taxon>
        <taxon>Tracheophyta</taxon>
        <taxon>Spermatophyta</taxon>
        <taxon>Magnoliopsida</taxon>
        <taxon>eudicotyledons</taxon>
        <taxon>Gunneridae</taxon>
        <taxon>Pentapetalae</taxon>
        <taxon>asterids</taxon>
        <taxon>lamiids</taxon>
        <taxon>Solanales</taxon>
        <taxon>Solanaceae</taxon>
        <taxon>Solanoideae</taxon>
        <taxon>Solaneae</taxon>
        <taxon>Solanum</taxon>
    </lineage>
</organism>
<feature type="region of interest" description="Disordered" evidence="9">
    <location>
        <begin position="388"/>
        <end position="413"/>
    </location>
</feature>
<dbReference type="PRINTS" id="PR00503">
    <property type="entry name" value="BROMODOMAIN"/>
</dbReference>
<reference evidence="12 13" key="1">
    <citation type="journal article" date="2021" name="bioRxiv">
        <title>Chromosome-scale and haplotype-resolved genome assembly of a tetraploid potato cultivar.</title>
        <authorList>
            <person name="Sun H."/>
            <person name="Jiao W.-B."/>
            <person name="Krause K."/>
            <person name="Campoy J.A."/>
            <person name="Goel M."/>
            <person name="Folz-Donahue K."/>
            <person name="Kukat C."/>
            <person name="Huettel B."/>
            <person name="Schneeberger K."/>
        </authorList>
    </citation>
    <scope>NUCLEOTIDE SEQUENCE [LARGE SCALE GENOMIC DNA]</scope>
    <source>
        <strain evidence="12">SolTubOtavaFocal</strain>
        <tissue evidence="12">Leaves</tissue>
    </source>
</reference>
<keyword evidence="4" id="KW-0560">Oxidoreductase</keyword>
<keyword evidence="8" id="KW-0175">Coiled coil</keyword>
<dbReference type="EMBL" id="JAIVGD010000011">
    <property type="protein sequence ID" value="KAH0771991.1"/>
    <property type="molecule type" value="Genomic_DNA"/>
</dbReference>
<evidence type="ECO:0000259" key="10">
    <source>
        <dbReference type="PROSITE" id="PS50014"/>
    </source>
</evidence>
<dbReference type="InterPro" id="IPR005123">
    <property type="entry name" value="Oxoglu/Fe-dep_dioxygenase_dom"/>
</dbReference>
<dbReference type="InterPro" id="IPR036427">
    <property type="entry name" value="Bromodomain-like_sf"/>
</dbReference>
<evidence type="ECO:0000256" key="4">
    <source>
        <dbReference type="ARBA" id="ARBA00023002"/>
    </source>
</evidence>
<evidence type="ECO:0000313" key="13">
    <source>
        <dbReference type="Proteomes" id="UP000826656"/>
    </source>
</evidence>
<keyword evidence="6 7" id="KW-0103">Bromodomain</keyword>
<feature type="region of interest" description="Disordered" evidence="9">
    <location>
        <begin position="312"/>
        <end position="331"/>
    </location>
</feature>
<accession>A0ABQ7VVC2</accession>
<feature type="domain" description="Bromo" evidence="10">
    <location>
        <begin position="98"/>
        <end position="170"/>
    </location>
</feature>
<feature type="coiled-coil region" evidence="8">
    <location>
        <begin position="463"/>
        <end position="518"/>
    </location>
</feature>
<evidence type="ECO:0000256" key="3">
    <source>
        <dbReference type="ARBA" id="ARBA00022896"/>
    </source>
</evidence>
<dbReference type="PANTHER" id="PTHR47991">
    <property type="entry name" value="OXOGLUTARATE/IRON-DEPENDENT DIOXYGENASE"/>
    <property type="match status" value="1"/>
</dbReference>
<evidence type="ECO:0000256" key="7">
    <source>
        <dbReference type="PROSITE-ProRule" id="PRU00035"/>
    </source>
</evidence>
<dbReference type="InterPro" id="IPR050295">
    <property type="entry name" value="Plant_2OG-oxidoreductases"/>
</dbReference>
<dbReference type="InterPro" id="IPR001487">
    <property type="entry name" value="Bromodomain"/>
</dbReference>
<name>A0ABQ7VVC2_SOLTU</name>
<dbReference type="Proteomes" id="UP000826656">
    <property type="component" value="Unassembled WGS sequence"/>
</dbReference>
<dbReference type="Pfam" id="PF00439">
    <property type="entry name" value="Bromodomain"/>
    <property type="match status" value="1"/>
</dbReference>
<evidence type="ECO:0000256" key="9">
    <source>
        <dbReference type="SAM" id="MobiDB-lite"/>
    </source>
</evidence>
<dbReference type="SUPFAM" id="SSF51197">
    <property type="entry name" value="Clavaminate synthase-like"/>
    <property type="match status" value="1"/>
</dbReference>
<keyword evidence="3" id="KW-0847">Vitamin C</keyword>
<evidence type="ECO:0000313" key="12">
    <source>
        <dbReference type="EMBL" id="KAH0771991.1"/>
    </source>
</evidence>
<keyword evidence="2" id="KW-0479">Metal-binding</keyword>
<dbReference type="SMART" id="SM00297">
    <property type="entry name" value="BROMO"/>
    <property type="match status" value="1"/>
</dbReference>
<comment type="similarity">
    <text evidence="1">Belongs to the iron/ascorbate-dependent oxidoreductase family.</text>
</comment>
<dbReference type="PROSITE" id="PS50014">
    <property type="entry name" value="BROMODOMAIN_2"/>
    <property type="match status" value="1"/>
</dbReference>
<dbReference type="Pfam" id="PF14226">
    <property type="entry name" value="DIOX_N"/>
    <property type="match status" value="1"/>
</dbReference>
<evidence type="ECO:0000259" key="11">
    <source>
        <dbReference type="PROSITE" id="PS51471"/>
    </source>
</evidence>
<dbReference type="InterPro" id="IPR027443">
    <property type="entry name" value="IPNS-like_sf"/>
</dbReference>
<dbReference type="InterPro" id="IPR026992">
    <property type="entry name" value="DIOX_N"/>
</dbReference>
<feature type="domain" description="Fe2OG dioxygenase" evidence="11">
    <location>
        <begin position="771"/>
        <end position="871"/>
    </location>
</feature>
<proteinExistence type="inferred from homology"/>
<dbReference type="PROSITE" id="PS51471">
    <property type="entry name" value="FE2OG_OXY"/>
    <property type="match status" value="1"/>
</dbReference>
<dbReference type="InterPro" id="IPR044861">
    <property type="entry name" value="IPNS-like_FE2OG_OXY"/>
</dbReference>
<keyword evidence="13" id="KW-1185">Reference proteome</keyword>
<protein>
    <submittedName>
        <fullName evidence="12">Uncharacterized protein</fullName>
    </submittedName>
</protein>
<sequence>MVNAQSPKVNSSLHLLELPTMNIGDSIVTKKLKIKISSKGMRTEPRGSSEISIKVKLPMPPDSKKREPPLVIDNGREKRRKMDLSVKQQCVNILKVLMVHPSGWPFLLPVDPIQYNIPDYFTIIRKPMDLGTVKAKLDGNLYFDVDEFAADVRLTFANAMKYNPPNNDFHLMAKRLDNIFNQRWKSLEGKWKAESKKISQDCVSSGKENHSKNTRETFFKKSAPCANGLNKRSMPLEEKQKLKKELVDLLRGNVIKNMQNALQKFGLMGLKEEMVNLDLEKYDDDTLLELKRVVRAYSNLTTEKAEPASVKQSGGCLSSMEPVPKDSSTSSICSVKTKRQANIVACHLQGVDIHALPRNFPTKRKLDQDHSGVAKRDREVTNSLASVPCRTDLNSHGGRGSLHEENPCSSPGRSTCASAVPYGEGWDPLMNIDLSPTKALRAAMLKSRFADTIIKAKQKSLPVDCDKADLHRMQLERAQLEKQQLEEKARIEAELKAAEVASRRKAEADLKLQRERQREAARIALQKMERTVEFEDNLKILRDLEKLCKCCSEAENLSVGFGCSFSSSEQMESTPEKTNFGKSLLVPSVQELAKQHLTNIPSRYVRSEQESPVISAAASVPIIDLQKLISGDSELQKLHFACQQWGFLQVINHGVTPSLLEDFKREVIELFKLPMEEKKKLWQQKDSFEGFGHMFVVSEKQKLDWSDMFGIITLPPHIRKVDLFQKLPSKLRDIMEEYSKEIKNLSMIIVCQLAKALRMNEKEMRDLFSDGMQSMRMNYYPPCPEPDRAIGLSPHSDADALTILFQLNETEGLQVRKDDIWVPIKPLPNALIVNIGDMMEIVSNGVYRSIEHRAIVNSNKERLSVATFCAFNLESELGPAHSLIGPHNPPIFRRVPVHKYLQDFFTRKLDGKSYLDSMKVEAKDDES</sequence>
<dbReference type="Pfam" id="PF03171">
    <property type="entry name" value="2OG-FeII_Oxy"/>
    <property type="match status" value="1"/>
</dbReference>
<dbReference type="Gene3D" id="1.20.920.10">
    <property type="entry name" value="Bromodomain-like"/>
    <property type="match status" value="1"/>
</dbReference>
<evidence type="ECO:0000256" key="8">
    <source>
        <dbReference type="SAM" id="Coils"/>
    </source>
</evidence>
<evidence type="ECO:0000256" key="1">
    <source>
        <dbReference type="ARBA" id="ARBA00008056"/>
    </source>
</evidence>